<reference evidence="2" key="1">
    <citation type="submission" date="2015-12" db="EMBL/GenBank/DDBJ databases">
        <title>De novo transcriptome assembly of four potential Pierce s Disease insect vectors from Arizona vineyards.</title>
        <authorList>
            <person name="Tassone E.E."/>
        </authorList>
    </citation>
    <scope>NUCLEOTIDE SEQUENCE</scope>
</reference>
<dbReference type="AlphaFoldDB" id="A0A1B6C805"/>
<dbReference type="EMBL" id="GEDC01027670">
    <property type="protein sequence ID" value="JAS09628.1"/>
    <property type="molecule type" value="Transcribed_RNA"/>
</dbReference>
<evidence type="ECO:0000256" key="1">
    <source>
        <dbReference type="SAM" id="MobiDB-lite"/>
    </source>
</evidence>
<feature type="region of interest" description="Disordered" evidence="1">
    <location>
        <begin position="1"/>
        <end position="96"/>
    </location>
</feature>
<accession>A0A1B6C805</accession>
<gene>
    <name evidence="2" type="ORF">g.42047</name>
</gene>
<name>A0A1B6C805_9HEMI</name>
<organism evidence="2">
    <name type="scientific">Clastoptera arizonana</name>
    <name type="common">Arizona spittle bug</name>
    <dbReference type="NCBI Taxonomy" id="38151"/>
    <lineage>
        <taxon>Eukaryota</taxon>
        <taxon>Metazoa</taxon>
        <taxon>Ecdysozoa</taxon>
        <taxon>Arthropoda</taxon>
        <taxon>Hexapoda</taxon>
        <taxon>Insecta</taxon>
        <taxon>Pterygota</taxon>
        <taxon>Neoptera</taxon>
        <taxon>Paraneoptera</taxon>
        <taxon>Hemiptera</taxon>
        <taxon>Auchenorrhyncha</taxon>
        <taxon>Cercopoidea</taxon>
        <taxon>Clastopteridae</taxon>
        <taxon>Clastoptera</taxon>
    </lineage>
</organism>
<protein>
    <submittedName>
        <fullName evidence="2">Uncharacterized protein</fullName>
    </submittedName>
</protein>
<sequence>YTPHSIPAHAPSKHVSYNPQKPEHGVNYSTHKPEYSHPIPEKSPPTHDIPYTPHSIPAHAPSKHVSYNPQKPEHGVSYPTHKPEYSLPTPTQNSPPNPYPFETTLSLHLTHTEDTKHTLEHTSVLPDYKLVHVKSTSAPIHLGTEEGASNCKKNSNIDDKHQGDSLYDVVHTVHDGKSHRLSTYRNVKTKLIKENPIYSTPKTVFVNNIHKLINGIPKIPLVSNTTPALALLSNSISPKLESNIDTKSYPLASTVGDAVNLHHPDVKYIRPIYLTL</sequence>
<evidence type="ECO:0000313" key="2">
    <source>
        <dbReference type="EMBL" id="JAS09628.1"/>
    </source>
</evidence>
<feature type="non-terminal residue" evidence="2">
    <location>
        <position position="1"/>
    </location>
</feature>
<proteinExistence type="predicted"/>